<gene>
    <name evidence="3" type="ORF">DDE20_03745</name>
</gene>
<dbReference type="EMBL" id="QDKM01000001">
    <property type="protein sequence ID" value="PVH30643.1"/>
    <property type="molecule type" value="Genomic_DNA"/>
</dbReference>
<name>A0A2T8HYY7_9RHOB</name>
<organism evidence="3 4">
    <name type="scientific">Pararhodobacter oceanensis</name>
    <dbReference type="NCBI Taxonomy" id="2172121"/>
    <lineage>
        <taxon>Bacteria</taxon>
        <taxon>Pseudomonadati</taxon>
        <taxon>Pseudomonadota</taxon>
        <taxon>Alphaproteobacteria</taxon>
        <taxon>Rhodobacterales</taxon>
        <taxon>Paracoccaceae</taxon>
        <taxon>Pararhodobacter</taxon>
    </lineage>
</organism>
<dbReference type="OrthoDB" id="5196680at2"/>
<protein>
    <recommendedName>
        <fullName evidence="2">RNase NYN domain-containing protein</fullName>
    </recommendedName>
</protein>
<evidence type="ECO:0000259" key="2">
    <source>
        <dbReference type="Pfam" id="PF11977"/>
    </source>
</evidence>
<reference evidence="3 4" key="1">
    <citation type="submission" date="2018-04" db="EMBL/GenBank/DDBJ databases">
        <title>Pararhodobacter oceanense sp. nov., isolated from marine intertidal sediment.</title>
        <authorList>
            <person name="Wang X.-L."/>
            <person name="Du Z.-J."/>
        </authorList>
    </citation>
    <scope>NUCLEOTIDE SEQUENCE [LARGE SCALE GENOMIC DNA]</scope>
    <source>
        <strain evidence="3 4">AM505</strain>
    </source>
</reference>
<evidence type="ECO:0000256" key="1">
    <source>
        <dbReference type="SAM" id="Phobius"/>
    </source>
</evidence>
<keyword evidence="4" id="KW-1185">Reference proteome</keyword>
<feature type="transmembrane region" description="Helical" evidence="1">
    <location>
        <begin position="27"/>
        <end position="49"/>
    </location>
</feature>
<dbReference type="Pfam" id="PF11977">
    <property type="entry name" value="RNase_Zc3h12a"/>
    <property type="match status" value="1"/>
</dbReference>
<keyword evidence="1" id="KW-1133">Transmembrane helix</keyword>
<keyword evidence="1" id="KW-0472">Membrane</keyword>
<evidence type="ECO:0000313" key="3">
    <source>
        <dbReference type="EMBL" id="PVH30643.1"/>
    </source>
</evidence>
<dbReference type="InterPro" id="IPR021869">
    <property type="entry name" value="RNase_Zc3h12_NYN"/>
</dbReference>
<feature type="domain" description="RNase NYN" evidence="2">
    <location>
        <begin position="59"/>
        <end position="163"/>
    </location>
</feature>
<comment type="caution">
    <text evidence="3">The sequence shown here is derived from an EMBL/GenBank/DDBJ whole genome shotgun (WGS) entry which is preliminary data.</text>
</comment>
<dbReference type="AlphaFoldDB" id="A0A2T8HYY7"/>
<proteinExistence type="predicted"/>
<evidence type="ECO:0000313" key="4">
    <source>
        <dbReference type="Proteomes" id="UP000245911"/>
    </source>
</evidence>
<dbReference type="Gene3D" id="3.40.50.11980">
    <property type="match status" value="1"/>
</dbReference>
<dbReference type="RefSeq" id="WP_116557062.1">
    <property type="nucleotide sequence ID" value="NZ_JBLWXM010000010.1"/>
</dbReference>
<keyword evidence="1" id="KW-0812">Transmembrane</keyword>
<dbReference type="Proteomes" id="UP000245911">
    <property type="component" value="Unassembled WGS sequence"/>
</dbReference>
<accession>A0A2T8HYY7</accession>
<sequence>MQIPLVLFSLSIATVFGSMLPGSPLGQTALLLGLVSASAAFLLLVLAALKPEAPRRRGHVVIDGSNVMHWRDNKPDLDSVKQVVGALQREGLTPVVWFDANAGYLTKGQYLGPKPLARHIGVPERAIFVAPKGTPADPLILNSAKTLRARVVTNDKFRDWSGEFPFLSDSGFLIPGRFVENSVRLRLL</sequence>